<organism evidence="2 3">
    <name type="scientific">Streptomyces cinnamoneus</name>
    <name type="common">Streptoverticillium cinnamoneum</name>
    <dbReference type="NCBI Taxonomy" id="53446"/>
    <lineage>
        <taxon>Bacteria</taxon>
        <taxon>Bacillati</taxon>
        <taxon>Actinomycetota</taxon>
        <taxon>Actinomycetes</taxon>
        <taxon>Kitasatosporales</taxon>
        <taxon>Streptomycetaceae</taxon>
        <taxon>Streptomyces</taxon>
        <taxon>Streptomyces cinnamoneus group</taxon>
    </lineage>
</organism>
<feature type="region of interest" description="Disordered" evidence="1">
    <location>
        <begin position="100"/>
        <end position="127"/>
    </location>
</feature>
<dbReference type="EMBL" id="BMVB01000039">
    <property type="protein sequence ID" value="GHC73303.1"/>
    <property type="molecule type" value="Genomic_DNA"/>
</dbReference>
<dbReference type="AlphaFoldDB" id="A0A918U059"/>
<protein>
    <submittedName>
        <fullName evidence="2">Uncharacterized protein</fullName>
    </submittedName>
</protein>
<dbReference type="Proteomes" id="UP000646244">
    <property type="component" value="Unassembled WGS sequence"/>
</dbReference>
<evidence type="ECO:0000313" key="2">
    <source>
        <dbReference type="EMBL" id="GHC73303.1"/>
    </source>
</evidence>
<evidence type="ECO:0000256" key="1">
    <source>
        <dbReference type="SAM" id="MobiDB-lite"/>
    </source>
</evidence>
<proteinExistence type="predicted"/>
<gene>
    <name evidence="2" type="ORF">GCM10010507_60640</name>
</gene>
<reference evidence="2" key="1">
    <citation type="journal article" date="2014" name="Int. J. Syst. Evol. Microbiol.">
        <title>Complete genome sequence of Corynebacterium casei LMG S-19264T (=DSM 44701T), isolated from a smear-ripened cheese.</title>
        <authorList>
            <consortium name="US DOE Joint Genome Institute (JGI-PGF)"/>
            <person name="Walter F."/>
            <person name="Albersmeier A."/>
            <person name="Kalinowski J."/>
            <person name="Ruckert C."/>
        </authorList>
    </citation>
    <scope>NUCLEOTIDE SEQUENCE</scope>
    <source>
        <strain evidence="2">JCM 4633</strain>
    </source>
</reference>
<reference evidence="2" key="2">
    <citation type="submission" date="2020-09" db="EMBL/GenBank/DDBJ databases">
        <authorList>
            <person name="Sun Q."/>
            <person name="Ohkuma M."/>
        </authorList>
    </citation>
    <scope>NUCLEOTIDE SEQUENCE</scope>
    <source>
        <strain evidence="2">JCM 4633</strain>
    </source>
</reference>
<accession>A0A918U059</accession>
<sequence>MGRRFGGGRFARGRADAAGLQGLDCGVLMLPQVLADGERRELMREWWSRFIVSCCSRATWVLGVRQGRDGQAVADALHSVAGDCRTPEVPVGRLMDITRRKRRLNKEAPPPGCLVSHPSGRRGNPSQ</sequence>
<name>A0A918U059_STRCJ</name>
<evidence type="ECO:0000313" key="3">
    <source>
        <dbReference type="Proteomes" id="UP000646244"/>
    </source>
</evidence>
<comment type="caution">
    <text evidence="2">The sequence shown here is derived from an EMBL/GenBank/DDBJ whole genome shotgun (WGS) entry which is preliminary data.</text>
</comment>